<accession>A0ABR2IZ19</accession>
<dbReference type="Gene3D" id="1.10.510.10">
    <property type="entry name" value="Transferase(Phosphotransferase) domain 1"/>
    <property type="match status" value="1"/>
</dbReference>
<dbReference type="PANTHER" id="PTHR44329">
    <property type="entry name" value="SERINE/THREONINE-PROTEIN KINASE TNNI3K-RELATED"/>
    <property type="match status" value="1"/>
</dbReference>
<keyword evidence="4" id="KW-0418">Kinase</keyword>
<feature type="compositionally biased region" description="Basic and acidic residues" evidence="2">
    <location>
        <begin position="422"/>
        <end position="466"/>
    </location>
</feature>
<dbReference type="Pfam" id="PF13306">
    <property type="entry name" value="LRR_5"/>
    <property type="match status" value="1"/>
</dbReference>
<dbReference type="InterPro" id="IPR051681">
    <property type="entry name" value="Ser/Thr_Kinases-Pseudokinases"/>
</dbReference>
<keyword evidence="4" id="KW-0808">Transferase</keyword>
<keyword evidence="4" id="KW-0675">Receptor</keyword>
<dbReference type="InterPro" id="IPR032675">
    <property type="entry name" value="LRR_dom_sf"/>
</dbReference>
<name>A0ABR2IZ19_9EUKA</name>
<evidence type="ECO:0000259" key="3">
    <source>
        <dbReference type="PROSITE" id="PS50011"/>
    </source>
</evidence>
<dbReference type="PROSITE" id="PS50011">
    <property type="entry name" value="PROTEIN_KINASE_DOM"/>
    <property type="match status" value="1"/>
</dbReference>
<evidence type="ECO:0000256" key="1">
    <source>
        <dbReference type="SAM" id="Coils"/>
    </source>
</evidence>
<proteinExistence type="predicted"/>
<dbReference type="InterPro" id="IPR026906">
    <property type="entry name" value="LRR_5"/>
</dbReference>
<dbReference type="Pfam" id="PF00069">
    <property type="entry name" value="Pkinase"/>
    <property type="match status" value="1"/>
</dbReference>
<dbReference type="GO" id="GO:0016301">
    <property type="term" value="F:kinase activity"/>
    <property type="evidence" value="ECO:0007669"/>
    <property type="project" value="UniProtKB-KW"/>
</dbReference>
<dbReference type="CDD" id="cd13999">
    <property type="entry name" value="STKc_MAP3K-like"/>
    <property type="match status" value="1"/>
</dbReference>
<gene>
    <name evidence="4" type="ORF">M9Y10_008658</name>
</gene>
<evidence type="ECO:0000313" key="5">
    <source>
        <dbReference type="Proteomes" id="UP001470230"/>
    </source>
</evidence>
<dbReference type="PROSITE" id="PS00108">
    <property type="entry name" value="PROTEIN_KINASE_ST"/>
    <property type="match status" value="1"/>
</dbReference>
<feature type="domain" description="Protein kinase" evidence="3">
    <location>
        <begin position="16"/>
        <end position="285"/>
    </location>
</feature>
<dbReference type="SMART" id="SM00220">
    <property type="entry name" value="S_TKc"/>
    <property type="match status" value="1"/>
</dbReference>
<evidence type="ECO:0000256" key="2">
    <source>
        <dbReference type="SAM" id="MobiDB-lite"/>
    </source>
</evidence>
<comment type="caution">
    <text evidence="4">The sequence shown here is derived from an EMBL/GenBank/DDBJ whole genome shotgun (WGS) entry which is preliminary data.</text>
</comment>
<dbReference type="InterPro" id="IPR000719">
    <property type="entry name" value="Prot_kinase_dom"/>
</dbReference>
<dbReference type="SUPFAM" id="SSF52058">
    <property type="entry name" value="L domain-like"/>
    <property type="match status" value="1"/>
</dbReference>
<feature type="region of interest" description="Disordered" evidence="2">
    <location>
        <begin position="409"/>
        <end position="467"/>
    </location>
</feature>
<dbReference type="PANTHER" id="PTHR44329:SF214">
    <property type="entry name" value="PROTEIN KINASE DOMAIN-CONTAINING PROTEIN"/>
    <property type="match status" value="1"/>
</dbReference>
<dbReference type="EMBL" id="JAPFFF010000014">
    <property type="protein sequence ID" value="KAK8870771.1"/>
    <property type="molecule type" value="Genomic_DNA"/>
</dbReference>
<dbReference type="SUPFAM" id="SSF56112">
    <property type="entry name" value="Protein kinase-like (PK-like)"/>
    <property type="match status" value="1"/>
</dbReference>
<protein>
    <submittedName>
        <fullName evidence="4">Receptor-interacting serine/threonine-protein kinase 3</fullName>
    </submittedName>
</protein>
<dbReference type="InterPro" id="IPR008271">
    <property type="entry name" value="Ser/Thr_kinase_AS"/>
</dbReference>
<dbReference type="Gene3D" id="3.80.10.10">
    <property type="entry name" value="Ribonuclease Inhibitor"/>
    <property type="match status" value="3"/>
</dbReference>
<organism evidence="4 5">
    <name type="scientific">Tritrichomonas musculus</name>
    <dbReference type="NCBI Taxonomy" id="1915356"/>
    <lineage>
        <taxon>Eukaryota</taxon>
        <taxon>Metamonada</taxon>
        <taxon>Parabasalia</taxon>
        <taxon>Tritrichomonadida</taxon>
        <taxon>Tritrichomonadidae</taxon>
        <taxon>Tritrichomonas</taxon>
    </lineage>
</organism>
<reference evidence="4 5" key="1">
    <citation type="submission" date="2024-04" db="EMBL/GenBank/DDBJ databases">
        <title>Tritrichomonas musculus Genome.</title>
        <authorList>
            <person name="Alves-Ferreira E."/>
            <person name="Grigg M."/>
            <person name="Lorenzi H."/>
            <person name="Galac M."/>
        </authorList>
    </citation>
    <scope>NUCLEOTIDE SEQUENCE [LARGE SCALE GENOMIC DNA]</scope>
    <source>
        <strain evidence="4 5">EAF2021</strain>
    </source>
</reference>
<keyword evidence="5" id="KW-1185">Reference proteome</keyword>
<dbReference type="Proteomes" id="UP001470230">
    <property type="component" value="Unassembled WGS sequence"/>
</dbReference>
<keyword evidence="1" id="KW-0175">Coiled coil</keyword>
<sequence length="973" mass="109264">MEILNPNKFKIDIKNYKIVSDIQRGGFGSVFKVRDQATETEYAAKIIINSGFDDQSKKMINREIGIMMRVHHPAVIKFLGYSLVDFNGNNNVTIIMQLAENGSLAELISRCQTGNAPHSYDNTTRQKILIGIARGMMYLHQHHIIHRDLKPGNILLDSEFNPLITDFGLSKIYDSGNSSSQSQSYGTSVYMAPEVITGNNYNGKADVYSFGILMFEVVTDQAPYPNLPKKNLNMFEFGQKVVYENLRPTFSFEIKPSLKKLIERCWSKDPNERPTFEEIFNKLSFSIENSIYDICDCSEEPDKFYLDDVDQGEVVNYAYFLVDSEDDRQLNSDAIEKLTNKLALFQIQMQDVIEENRQVKKQINEVILKEIVHLRKENDELKESNTKLAKMVDDLVKNKTVIVMDLDEDAEDETRPMNFDGQRSEKVQEGPQKVQDHSEKVHDHSEKVHDHSEKVHDHSEKVEPNSKEGQLTIGEFDVLPLKEQLLFISNIVQEQKSWIKSFQKSFSSIFKTANPLFIGINNILTYLMKYNPHPKEDVHYFNIATRRLDEPIESMRIDEIAQSHFLIILSDGIEALYKGNALNSKDFISMLRQFDKSISIEMKYPSENFLSIFTAVLQIKEKSLPYMRITVLITGVSKTDDNFKDNKEIQYVKLRNVKEIGSNSFLDCSNLIQAAIPNSVTLIGSSSFCGCSSMTFLGIPDSVKTIEKSAFEYCSSLKYAEIPSSVEKIGSSAFEACSSLKAVKLPSLLNSIEESTFCMCSSLRTIEIPPSVVSIGPTAFCECTSLKVVKCPQTVKSIGTRCFYRCSSIETFSIPESVESIEIGTFEGCLSLKKITVPDSVVSIGSNAFKDCNSLEQVNLPPNVTVVQKETFMNCSSLKVVSTPSLLNSIEESAFSGCSSLEQINLPTAMSRIGKNAFNGCSAMKSVFIPNSITSIGINAFNNCSALAQIYIPNDLPTENLGIGPKTKIAKII</sequence>
<feature type="coiled-coil region" evidence="1">
    <location>
        <begin position="335"/>
        <end position="398"/>
    </location>
</feature>
<evidence type="ECO:0000313" key="4">
    <source>
        <dbReference type="EMBL" id="KAK8870771.1"/>
    </source>
</evidence>
<dbReference type="InterPro" id="IPR011009">
    <property type="entry name" value="Kinase-like_dom_sf"/>
</dbReference>